<dbReference type="InterPro" id="IPR013783">
    <property type="entry name" value="Ig-like_fold"/>
</dbReference>
<evidence type="ECO:0000313" key="5">
    <source>
        <dbReference type="EMBL" id="MBC1777945.1"/>
    </source>
</evidence>
<feature type="domain" description="Bacterial Ig" evidence="4">
    <location>
        <begin position="823"/>
        <end position="905"/>
    </location>
</feature>
<dbReference type="InterPro" id="IPR041498">
    <property type="entry name" value="Big_6"/>
</dbReference>
<feature type="signal peptide" evidence="1">
    <location>
        <begin position="1"/>
        <end position="28"/>
    </location>
</feature>
<dbReference type="Pfam" id="PF16403">
    <property type="entry name" value="Bact_surface_Ig-like"/>
    <property type="match status" value="1"/>
</dbReference>
<feature type="domain" description="Bacterial Ig" evidence="3">
    <location>
        <begin position="239"/>
        <end position="308"/>
    </location>
</feature>
<proteinExistence type="predicted"/>
<dbReference type="RefSeq" id="WP_185494455.1">
    <property type="nucleotide sequence ID" value="NZ_JAARUV010000001.1"/>
</dbReference>
<organism evidence="5 6">
    <name type="scientific">Listeria booriae</name>
    <dbReference type="NCBI Taxonomy" id="1552123"/>
    <lineage>
        <taxon>Bacteria</taxon>
        <taxon>Bacillati</taxon>
        <taxon>Bacillota</taxon>
        <taxon>Bacilli</taxon>
        <taxon>Bacillales</taxon>
        <taxon>Listeriaceae</taxon>
        <taxon>Listeria</taxon>
    </lineage>
</organism>
<evidence type="ECO:0000259" key="3">
    <source>
        <dbReference type="Pfam" id="PF17936"/>
    </source>
</evidence>
<gene>
    <name evidence="5" type="ORF">HCA46_03765</name>
</gene>
<reference evidence="5 6" key="1">
    <citation type="submission" date="2020-03" db="EMBL/GenBank/DDBJ databases">
        <title>Soil Listeria distribution.</title>
        <authorList>
            <person name="Liao J."/>
            <person name="Wiedmann M."/>
        </authorList>
    </citation>
    <scope>NUCLEOTIDE SEQUENCE [LARGE SCALE GENOMIC DNA]</scope>
    <source>
        <strain evidence="5 6">FSL L7-1017</strain>
    </source>
</reference>
<feature type="domain" description="Bacterial Ig" evidence="4">
    <location>
        <begin position="480"/>
        <end position="560"/>
    </location>
</feature>
<dbReference type="AlphaFoldDB" id="A0A7X0XNS9"/>
<feature type="chain" id="PRO_5039043788" evidence="1">
    <location>
        <begin position="29"/>
        <end position="905"/>
    </location>
</feature>
<name>A0A7X0XNS9_9LIST</name>
<dbReference type="Proteomes" id="UP000547643">
    <property type="component" value="Unassembled WGS sequence"/>
</dbReference>
<dbReference type="Pfam" id="PF20622">
    <property type="entry name" value="Big_15"/>
    <property type="match status" value="5"/>
</dbReference>
<feature type="domain" description="Pesticidal crystal protein Cry22Aa Ig-like" evidence="2">
    <location>
        <begin position="410"/>
        <end position="474"/>
    </location>
</feature>
<evidence type="ECO:0000259" key="4">
    <source>
        <dbReference type="Pfam" id="PF20622"/>
    </source>
</evidence>
<evidence type="ECO:0000259" key="2">
    <source>
        <dbReference type="Pfam" id="PF16403"/>
    </source>
</evidence>
<dbReference type="EMBL" id="JAARUV010000001">
    <property type="protein sequence ID" value="MBC1777945.1"/>
    <property type="molecule type" value="Genomic_DNA"/>
</dbReference>
<dbReference type="InterPro" id="IPR046746">
    <property type="entry name" value="Big_15"/>
</dbReference>
<accession>A0A7X0XNS9</accession>
<dbReference type="Pfam" id="PF17936">
    <property type="entry name" value="Big_6"/>
    <property type="match status" value="2"/>
</dbReference>
<keyword evidence="1" id="KW-0732">Signal</keyword>
<feature type="domain" description="Bacterial Ig" evidence="4">
    <location>
        <begin position="736"/>
        <end position="817"/>
    </location>
</feature>
<dbReference type="InterPro" id="IPR032179">
    <property type="entry name" value="Cry22Aa_Ig-like"/>
</dbReference>
<feature type="domain" description="Bacterial Ig" evidence="4">
    <location>
        <begin position="564"/>
        <end position="644"/>
    </location>
</feature>
<dbReference type="Gene3D" id="2.60.40.10">
    <property type="entry name" value="Immunoglobulins"/>
    <property type="match status" value="3"/>
</dbReference>
<protein>
    <submittedName>
        <fullName evidence="5">DUF5011 domain-containing protein</fullName>
    </submittedName>
</protein>
<comment type="caution">
    <text evidence="5">The sequence shown here is derived from an EMBL/GenBank/DDBJ whole genome shotgun (WGS) entry which is preliminary data.</text>
</comment>
<feature type="domain" description="Bacterial Ig" evidence="3">
    <location>
        <begin position="322"/>
        <end position="396"/>
    </location>
</feature>
<sequence>MKKPKNKVFKKVAVGLLATNIIASGVVANVPFNVLAAESTPNVTTQALGATSGVVVRSNMLLNPQFDGFYGWTPYVTGHDMSSVGTFSATADETGYFHVLGTRYGDDAMRAYPTGNGAIRVIARSENNDTNYPTASITQIIKTEPGKRYELQYKATDLGYGQYSAGITEDNIYGKQLAGSGFMLKPDGQMHTLRFTATTANTSIKFITLHQEDNTLALFSGKVEYSNLKLIDITTLTQTTVNAVNDNSTTVSGIGEPGGTITIKNKSNGQTIATGTIGADGTYSFPMVKQPVNSVLEATVSAYDKTSTGTATVVASPIAATTIGALNNMSTVVSGNAEPNSSMVITNKAGVTIASGIVGSDGKYTFSIAPQAAGDVITAKATSNGQTASASTTVTAVSNEKPVITAANKALKVGDAFNPLTGVTATDTEDGSLTSKIKVTANNVDTNKAGTYAVTYSVTDSNNNTTTKTITVTVTEVANTLTANDFAVGLDNYVKGTYTGNVAKLGLEVNGTLLQVINATGTPYQYYAKGKILSNTDQVYVISYDATNKQLQKVKVNITQQTAGTVSPAQFYIGKDNYVTGSLTGDVKKLSLTINGVEGQQINVAAPNFKYYANNLIRNTTDNVIVKGYDAAGKLLDSKTVIVSKDQGQAGTITSADTFKIGKDSYVTGAYTGDVSKVELQVNGATLQRINVTGGTIKYYAKNNITKATDVVKLVGYNSSGVVVSTKTVPVAATTGDITANPYVIGTDSYVKGQFSGDVAKISLTVNGVKQTTINAPAGPDYQYYAKSLIQNATDNVVITAYDSLGGVLKTVQVPVSKKAPTGTVTANTVIVGDSYLTGTATGEVKKVTISVNGVTQTSPAFVQADGTYKYYIKSLNLKPTDTVKVIGLDGLSNQLATGNVTVTQ</sequence>
<feature type="domain" description="Bacterial Ig" evidence="4">
    <location>
        <begin position="651"/>
        <end position="732"/>
    </location>
</feature>
<evidence type="ECO:0000256" key="1">
    <source>
        <dbReference type="SAM" id="SignalP"/>
    </source>
</evidence>
<evidence type="ECO:0000313" key="6">
    <source>
        <dbReference type="Proteomes" id="UP000547643"/>
    </source>
</evidence>